<dbReference type="AlphaFoldDB" id="A0A7R9P191"/>
<reference evidence="2" key="1">
    <citation type="submission" date="2020-11" db="EMBL/GenBank/DDBJ databases">
        <authorList>
            <person name="Tran Van P."/>
        </authorList>
    </citation>
    <scope>NUCLEOTIDE SEQUENCE</scope>
</reference>
<gene>
    <name evidence="2" type="ORF">TTEB3V08_LOCUS11874</name>
</gene>
<sequence length="224" mass="24910">MYRFVTFTKSELASFPLAGNLDTTLSSLFETCVRPLRVQVAASLHQLSWMMHASAALDKCDRSRMGLHEALASAEVSVPVLNRCIPRPVKDLADQVFSGLYSILNSWDTVEQVLGDLYTAWKEISVLMLVAFVLSLAMIGIIHWLASFVAWIFMLAVTVAAIAGTGILWWTYADMKSSLDKTPDNQLLDESVRNTRAFLAYSIVATIITVYKELGGRHLHKVVL</sequence>
<evidence type="ECO:0000313" key="2">
    <source>
        <dbReference type="EMBL" id="CAD7463995.1"/>
    </source>
</evidence>
<protein>
    <recommendedName>
        <fullName evidence="3">Transmembrane protein</fullName>
    </recommendedName>
</protein>
<proteinExistence type="predicted"/>
<feature type="transmembrane region" description="Helical" evidence="1">
    <location>
        <begin position="151"/>
        <end position="172"/>
    </location>
</feature>
<dbReference type="EMBL" id="OE010205">
    <property type="protein sequence ID" value="CAD7463995.1"/>
    <property type="molecule type" value="Genomic_DNA"/>
</dbReference>
<accession>A0A7R9P191</accession>
<evidence type="ECO:0000256" key="1">
    <source>
        <dbReference type="SAM" id="Phobius"/>
    </source>
</evidence>
<name>A0A7R9P191_9NEOP</name>
<keyword evidence="1" id="KW-1133">Transmembrane helix</keyword>
<keyword evidence="1" id="KW-0472">Membrane</keyword>
<keyword evidence="1" id="KW-0812">Transmembrane</keyword>
<evidence type="ECO:0008006" key="3">
    <source>
        <dbReference type="Google" id="ProtNLM"/>
    </source>
</evidence>
<organism evidence="2">
    <name type="scientific">Timema tahoe</name>
    <dbReference type="NCBI Taxonomy" id="61484"/>
    <lineage>
        <taxon>Eukaryota</taxon>
        <taxon>Metazoa</taxon>
        <taxon>Ecdysozoa</taxon>
        <taxon>Arthropoda</taxon>
        <taxon>Hexapoda</taxon>
        <taxon>Insecta</taxon>
        <taxon>Pterygota</taxon>
        <taxon>Neoptera</taxon>
        <taxon>Polyneoptera</taxon>
        <taxon>Phasmatodea</taxon>
        <taxon>Timematodea</taxon>
        <taxon>Timematoidea</taxon>
        <taxon>Timematidae</taxon>
        <taxon>Timema</taxon>
    </lineage>
</organism>
<feature type="transmembrane region" description="Helical" evidence="1">
    <location>
        <begin position="126"/>
        <end position="145"/>
    </location>
</feature>